<dbReference type="EMBL" id="CP021780">
    <property type="protein sequence ID" value="ASA25483.1"/>
    <property type="molecule type" value="Genomic_DNA"/>
</dbReference>
<dbReference type="Gene3D" id="3.20.20.70">
    <property type="entry name" value="Aldolase class I"/>
    <property type="match status" value="1"/>
</dbReference>
<evidence type="ECO:0000256" key="3">
    <source>
        <dbReference type="ARBA" id="ARBA00022691"/>
    </source>
</evidence>
<dbReference type="OrthoDB" id="9808591at2"/>
<dbReference type="InterPro" id="IPR023885">
    <property type="entry name" value="4Fe4S-binding_SPASM_dom"/>
</dbReference>
<dbReference type="Pfam" id="PF04055">
    <property type="entry name" value="Radical_SAM"/>
    <property type="match status" value="1"/>
</dbReference>
<dbReference type="GO" id="GO:0046872">
    <property type="term" value="F:metal ion binding"/>
    <property type="evidence" value="ECO:0007669"/>
    <property type="project" value="UniProtKB-KW"/>
</dbReference>
<keyword evidence="2" id="KW-0004">4Fe-4S</keyword>
<dbReference type="CDD" id="cd01335">
    <property type="entry name" value="Radical_SAM"/>
    <property type="match status" value="1"/>
</dbReference>
<reference evidence="8 9" key="1">
    <citation type="submission" date="2017-06" db="EMBL/GenBank/DDBJ databases">
        <title>Complete genome sequence of Paenibacillus donghaensis KCTC 13049T isolated from East Sea sediment, South Korea.</title>
        <authorList>
            <person name="Jung B.K."/>
            <person name="Hong S.-J."/>
            <person name="Shin J.-H."/>
        </authorList>
    </citation>
    <scope>NUCLEOTIDE SEQUENCE [LARGE SCALE GENOMIC DNA]</scope>
    <source>
        <strain evidence="8 9">KCTC 13049</strain>
    </source>
</reference>
<dbReference type="UniPathway" id="UPA00782"/>
<protein>
    <submittedName>
        <fullName evidence="8">Radical SAM protein</fullName>
    </submittedName>
</protein>
<evidence type="ECO:0000313" key="9">
    <source>
        <dbReference type="Proteomes" id="UP000249890"/>
    </source>
</evidence>
<organism evidence="8 9">
    <name type="scientific">Paenibacillus donghaensis</name>
    <dbReference type="NCBI Taxonomy" id="414771"/>
    <lineage>
        <taxon>Bacteria</taxon>
        <taxon>Bacillati</taxon>
        <taxon>Bacillota</taxon>
        <taxon>Bacilli</taxon>
        <taxon>Bacillales</taxon>
        <taxon>Paenibacillaceae</taxon>
        <taxon>Paenibacillus</taxon>
    </lineage>
</organism>
<evidence type="ECO:0000256" key="5">
    <source>
        <dbReference type="ARBA" id="ARBA00023004"/>
    </source>
</evidence>
<dbReference type="PANTHER" id="PTHR43787:SF3">
    <property type="entry name" value="ARYLSULFATASE REGULATORY PROTEIN"/>
    <property type="match status" value="1"/>
</dbReference>
<dbReference type="SUPFAM" id="SSF102114">
    <property type="entry name" value="Radical SAM enzymes"/>
    <property type="match status" value="1"/>
</dbReference>
<dbReference type="PROSITE" id="PS51918">
    <property type="entry name" value="RADICAL_SAM"/>
    <property type="match status" value="1"/>
</dbReference>
<dbReference type="GO" id="GO:0016491">
    <property type="term" value="F:oxidoreductase activity"/>
    <property type="evidence" value="ECO:0007669"/>
    <property type="project" value="InterPro"/>
</dbReference>
<dbReference type="InterPro" id="IPR000385">
    <property type="entry name" value="MoaA_NifB_PqqE_Fe-S-bd_CS"/>
</dbReference>
<evidence type="ECO:0000256" key="1">
    <source>
        <dbReference type="ARBA" id="ARBA00001966"/>
    </source>
</evidence>
<keyword evidence="9" id="KW-1185">Reference proteome</keyword>
<evidence type="ECO:0000259" key="7">
    <source>
        <dbReference type="PROSITE" id="PS51918"/>
    </source>
</evidence>
<keyword evidence="5" id="KW-0408">Iron</keyword>
<dbReference type="InterPro" id="IPR007197">
    <property type="entry name" value="rSAM"/>
</dbReference>
<feature type="domain" description="Radical SAM core" evidence="7">
    <location>
        <begin position="82"/>
        <end position="317"/>
    </location>
</feature>
<dbReference type="PANTHER" id="PTHR43787">
    <property type="entry name" value="FEMO COFACTOR BIOSYNTHESIS PROTEIN NIFB-RELATED"/>
    <property type="match status" value="1"/>
</dbReference>
<proteinExistence type="predicted"/>
<dbReference type="PROSITE" id="PS01305">
    <property type="entry name" value="MOAA_NIFB_PQQE"/>
    <property type="match status" value="1"/>
</dbReference>
<comment type="cofactor">
    <cofactor evidence="1">
        <name>[4Fe-4S] cluster</name>
        <dbReference type="ChEBI" id="CHEBI:49883"/>
    </cofactor>
</comment>
<evidence type="ECO:0000256" key="2">
    <source>
        <dbReference type="ARBA" id="ARBA00022485"/>
    </source>
</evidence>
<evidence type="ECO:0000313" key="8">
    <source>
        <dbReference type="EMBL" id="ASA25483.1"/>
    </source>
</evidence>
<dbReference type="SFLD" id="SFLDS00029">
    <property type="entry name" value="Radical_SAM"/>
    <property type="match status" value="1"/>
</dbReference>
<dbReference type="AlphaFoldDB" id="A0A2Z2KP77"/>
<name>A0A2Z2KP77_9BACL</name>
<evidence type="ECO:0000256" key="6">
    <source>
        <dbReference type="ARBA" id="ARBA00023014"/>
    </source>
</evidence>
<dbReference type="NCBIfam" id="TIGR04085">
    <property type="entry name" value="rSAM_more_4Fe4S"/>
    <property type="match status" value="1"/>
</dbReference>
<keyword evidence="3" id="KW-0949">S-adenosyl-L-methionine</keyword>
<sequence>MKLSKFNLLLPNRNNNGHILFNTLSGHSFTIDDSIASEIQCENVQGFDEDTFKLFVDYGIVVNDEIDENRFFTYFHNKQKFSNSSISSTVLLTWACNLNCVYCYEGAGSQKTSMKIENADNYIRFIVNEATSKNVKNISINLFGGEPLINIDVGFYILDNLKRFCLQHDINLTSSIITNGTLLTYEIVEKLQTYNCQMLQITLDGTEAIHDTRRMYKGGRGSFNDIIKVLKMINEKQHSIQTVIRINVDKTNLSETYELLEYIGFNGENLVNCTVDFGIVRGSTAACSAYSGNCIPESDIGDVLEKLWIAAEKQGFKNFVRPSQKWLYCGLYGDNQYTVTPNCDVYKCWEHAGDEKHMIGQINEEGILENIKYAFFDWMSKNPLDNVDCKQCAYLPSCGGGCGVVSYNETGSYHSKGCFKIKGVLEKQILRYVDDTLDPKVHAVT</sequence>
<dbReference type="InterPro" id="IPR058240">
    <property type="entry name" value="rSAM_sf"/>
</dbReference>
<dbReference type="KEGG" id="pdh:B9T62_34990"/>
<accession>A0A2Z2KP77</accession>
<dbReference type="InterPro" id="IPR023867">
    <property type="entry name" value="Sulphatase_maturase_rSAM"/>
</dbReference>
<dbReference type="GO" id="GO:0051539">
    <property type="term" value="F:4 iron, 4 sulfur cluster binding"/>
    <property type="evidence" value="ECO:0007669"/>
    <property type="project" value="UniProtKB-KW"/>
</dbReference>
<dbReference type="SFLD" id="SFLDG01384">
    <property type="entry name" value="thioether_bond_formation_requi"/>
    <property type="match status" value="1"/>
</dbReference>
<gene>
    <name evidence="8" type="ORF">B9T62_34990</name>
</gene>
<dbReference type="InterPro" id="IPR013785">
    <property type="entry name" value="Aldolase_TIM"/>
</dbReference>
<dbReference type="Proteomes" id="UP000249890">
    <property type="component" value="Chromosome"/>
</dbReference>
<dbReference type="NCBIfam" id="NF038107">
    <property type="entry name" value="rSAM_NF038107"/>
    <property type="match status" value="1"/>
</dbReference>
<dbReference type="RefSeq" id="WP_087919446.1">
    <property type="nucleotide sequence ID" value="NZ_CP021780.1"/>
</dbReference>
<dbReference type="SFLD" id="SFLDG01067">
    <property type="entry name" value="SPASM/twitch_domain_containing"/>
    <property type="match status" value="1"/>
</dbReference>
<keyword evidence="6" id="KW-0411">Iron-sulfur</keyword>
<dbReference type="SFLD" id="SFLDG01386">
    <property type="entry name" value="main_SPASM_domain-containing"/>
    <property type="match status" value="1"/>
</dbReference>
<evidence type="ECO:0000256" key="4">
    <source>
        <dbReference type="ARBA" id="ARBA00022723"/>
    </source>
</evidence>
<keyword evidence="4" id="KW-0479">Metal-binding</keyword>